<proteinExistence type="predicted"/>
<keyword evidence="1" id="KW-1133">Transmembrane helix</keyword>
<dbReference type="EMBL" id="JAFCJH010000004">
    <property type="protein sequence ID" value="MBR0794985.1"/>
    <property type="molecule type" value="Genomic_DNA"/>
</dbReference>
<keyword evidence="1" id="KW-0472">Membrane</keyword>
<dbReference type="Proteomes" id="UP001315278">
    <property type="component" value="Unassembled WGS sequence"/>
</dbReference>
<organism evidence="2 3">
    <name type="scientific">Bradyrhizobium jicamae</name>
    <dbReference type="NCBI Taxonomy" id="280332"/>
    <lineage>
        <taxon>Bacteria</taxon>
        <taxon>Pseudomonadati</taxon>
        <taxon>Pseudomonadota</taxon>
        <taxon>Alphaproteobacteria</taxon>
        <taxon>Hyphomicrobiales</taxon>
        <taxon>Nitrobacteraceae</taxon>
        <taxon>Bradyrhizobium</taxon>
    </lineage>
</organism>
<evidence type="ECO:0000256" key="1">
    <source>
        <dbReference type="SAM" id="Phobius"/>
    </source>
</evidence>
<accession>A0ABS5FDX6</accession>
<sequence length="57" mass="6278">MARLVSISRLLTVLLLRSRRPKSHQGTDWTLVLALACTALTIASAVALVHYHLLTQP</sequence>
<protein>
    <submittedName>
        <fullName evidence="2">Uncharacterized protein</fullName>
    </submittedName>
</protein>
<comment type="caution">
    <text evidence="2">The sequence shown here is derived from an EMBL/GenBank/DDBJ whole genome shotgun (WGS) entry which is preliminary data.</text>
</comment>
<evidence type="ECO:0000313" key="2">
    <source>
        <dbReference type="EMBL" id="MBR0794985.1"/>
    </source>
</evidence>
<name>A0ABS5FDX6_9BRAD</name>
<evidence type="ECO:0000313" key="3">
    <source>
        <dbReference type="Proteomes" id="UP001315278"/>
    </source>
</evidence>
<reference evidence="3" key="1">
    <citation type="journal article" date="2021" name="ISME J.">
        <title>Evolutionary origin and ecological implication of a unique nif island in free-living Bradyrhizobium lineages.</title>
        <authorList>
            <person name="Tao J."/>
        </authorList>
    </citation>
    <scope>NUCLEOTIDE SEQUENCE [LARGE SCALE GENOMIC DNA]</scope>
    <source>
        <strain evidence="3">SZCCT0434</strain>
    </source>
</reference>
<gene>
    <name evidence="2" type="ORF">JQ615_06265</name>
</gene>
<feature type="transmembrane region" description="Helical" evidence="1">
    <location>
        <begin position="31"/>
        <end position="54"/>
    </location>
</feature>
<keyword evidence="1" id="KW-0812">Transmembrane</keyword>
<keyword evidence="3" id="KW-1185">Reference proteome</keyword>